<protein>
    <recommendedName>
        <fullName evidence="4 5">Large ribosomal subunit protein bL36</fullName>
    </recommendedName>
</protein>
<evidence type="ECO:0000256" key="1">
    <source>
        <dbReference type="ARBA" id="ARBA00007645"/>
    </source>
</evidence>
<evidence type="ECO:0000256" key="2">
    <source>
        <dbReference type="ARBA" id="ARBA00022980"/>
    </source>
</evidence>
<name>A0ABR5IEN9_9ACTN</name>
<dbReference type="NCBIfam" id="TIGR01022">
    <property type="entry name" value="rpmJ_bact"/>
    <property type="match status" value="1"/>
</dbReference>
<accession>A0ABR5IEN9</accession>
<organism evidence="7 8">
    <name type="scientific">Gordonia jacobaea</name>
    <dbReference type="NCBI Taxonomy" id="122202"/>
    <lineage>
        <taxon>Bacteria</taxon>
        <taxon>Bacillati</taxon>
        <taxon>Actinomycetota</taxon>
        <taxon>Actinomycetes</taxon>
        <taxon>Mycobacteriales</taxon>
        <taxon>Gordoniaceae</taxon>
        <taxon>Gordonia</taxon>
    </lineage>
</organism>
<keyword evidence="3 5" id="KW-0687">Ribonucleoprotein</keyword>
<dbReference type="SUPFAM" id="SSF57840">
    <property type="entry name" value="Ribosomal protein L36"/>
    <property type="match status" value="1"/>
</dbReference>
<gene>
    <name evidence="5" type="primary">rpmJ</name>
    <name evidence="7" type="ORF">ABW18_08760</name>
</gene>
<dbReference type="InterPro" id="IPR035977">
    <property type="entry name" value="Ribosomal_bL36_sp"/>
</dbReference>
<sequence length="40" mass="4695">MKVRNSVRSLKNKPGAQVVRRRGRIFVINKKDPRYKGRQG</sequence>
<evidence type="ECO:0000256" key="4">
    <source>
        <dbReference type="ARBA" id="ARBA00035186"/>
    </source>
</evidence>
<reference evidence="7 8" key="1">
    <citation type="submission" date="2015-05" db="EMBL/GenBank/DDBJ databases">
        <title>Draft genome sequence of the bacterium Gordonia jacobaea a new member of the Gordonia genus.</title>
        <authorList>
            <person name="Jimenez-Galisteo G."/>
            <person name="Dominguez A."/>
            <person name="Munoz E."/>
            <person name="Vinas M."/>
        </authorList>
    </citation>
    <scope>NUCLEOTIDE SEQUENCE [LARGE SCALE GENOMIC DNA]</scope>
    <source>
        <strain evidence="8">mv1</strain>
    </source>
</reference>
<dbReference type="PANTHER" id="PTHR47781">
    <property type="entry name" value="50S RIBOSOMAL PROTEIN L36 2"/>
    <property type="match status" value="1"/>
</dbReference>
<dbReference type="GO" id="GO:0005840">
    <property type="term" value="C:ribosome"/>
    <property type="evidence" value="ECO:0007669"/>
    <property type="project" value="UniProtKB-KW"/>
</dbReference>
<dbReference type="RefSeq" id="WP_039856405.1">
    <property type="nucleotide sequence ID" value="NZ_JAQDQF010000009.1"/>
</dbReference>
<proteinExistence type="inferred from homology"/>
<comment type="similarity">
    <text evidence="1 5 6">Belongs to the bacterial ribosomal protein bL36 family.</text>
</comment>
<dbReference type="HAMAP" id="MF_00251">
    <property type="entry name" value="Ribosomal_bL36"/>
    <property type="match status" value="1"/>
</dbReference>
<keyword evidence="2 5" id="KW-0689">Ribosomal protein</keyword>
<dbReference type="PANTHER" id="PTHR47781:SF1">
    <property type="entry name" value="LARGE RIBOSOMAL SUBUNIT PROTEIN BL36B"/>
    <property type="match status" value="1"/>
</dbReference>
<dbReference type="InterPro" id="IPR000473">
    <property type="entry name" value="Ribosomal_bL36"/>
</dbReference>
<dbReference type="NCBIfam" id="NF002021">
    <property type="entry name" value="PRK00831.1"/>
    <property type="match status" value="1"/>
</dbReference>
<dbReference type="InterPro" id="IPR047621">
    <property type="entry name" value="Ribosomal_L36_bact"/>
</dbReference>
<keyword evidence="8" id="KW-1185">Reference proteome</keyword>
<comment type="caution">
    <text evidence="7">The sequence shown here is derived from an EMBL/GenBank/DDBJ whole genome shotgun (WGS) entry which is preliminary data.</text>
</comment>
<evidence type="ECO:0000313" key="7">
    <source>
        <dbReference type="EMBL" id="KNA92205.1"/>
    </source>
</evidence>
<evidence type="ECO:0000256" key="6">
    <source>
        <dbReference type="RuleBase" id="RU000571"/>
    </source>
</evidence>
<evidence type="ECO:0000256" key="3">
    <source>
        <dbReference type="ARBA" id="ARBA00023274"/>
    </source>
</evidence>
<dbReference type="Proteomes" id="UP000037247">
    <property type="component" value="Unassembled WGS sequence"/>
</dbReference>
<dbReference type="EMBL" id="LDTZ01000015">
    <property type="protein sequence ID" value="KNA92205.1"/>
    <property type="molecule type" value="Genomic_DNA"/>
</dbReference>
<evidence type="ECO:0000313" key="8">
    <source>
        <dbReference type="Proteomes" id="UP000037247"/>
    </source>
</evidence>
<evidence type="ECO:0000256" key="5">
    <source>
        <dbReference type="HAMAP-Rule" id="MF_00251"/>
    </source>
</evidence>
<dbReference type="Pfam" id="PF00444">
    <property type="entry name" value="Ribosomal_L36"/>
    <property type="match status" value="1"/>
</dbReference>